<dbReference type="EMBL" id="JSYN01000027">
    <property type="protein sequence ID" value="KIA91740.1"/>
    <property type="molecule type" value="Genomic_DNA"/>
</dbReference>
<accession>A0A0C1DCQ6</accession>
<dbReference type="PANTHER" id="PTHR30543">
    <property type="entry name" value="CHROMATE REDUCTASE"/>
    <property type="match status" value="1"/>
</dbReference>
<dbReference type="GO" id="GO:0016491">
    <property type="term" value="F:oxidoreductase activity"/>
    <property type="evidence" value="ECO:0007669"/>
    <property type="project" value="InterPro"/>
</dbReference>
<name>A0A0C1DCQ6_9SPHI</name>
<feature type="domain" description="NADPH-dependent FMN reductase-like" evidence="1">
    <location>
        <begin position="2"/>
        <end position="136"/>
    </location>
</feature>
<evidence type="ECO:0000259" key="1">
    <source>
        <dbReference type="Pfam" id="PF03358"/>
    </source>
</evidence>
<dbReference type="SUPFAM" id="SSF52218">
    <property type="entry name" value="Flavoproteins"/>
    <property type="match status" value="1"/>
</dbReference>
<dbReference type="InterPro" id="IPR050712">
    <property type="entry name" value="NAD(P)H-dep_reductase"/>
</dbReference>
<dbReference type="OrthoDB" id="9812295at2"/>
<dbReference type="RefSeq" id="WP_039479933.1">
    <property type="nucleotide sequence ID" value="NZ_JSYN01000027.1"/>
</dbReference>
<dbReference type="InterPro" id="IPR005025">
    <property type="entry name" value="FMN_Rdtase-like_dom"/>
</dbReference>
<dbReference type="PANTHER" id="PTHR30543:SF21">
    <property type="entry name" value="NAD(P)H-DEPENDENT FMN REDUCTASE LOT6"/>
    <property type="match status" value="1"/>
</dbReference>
<dbReference type="GO" id="GO:0010181">
    <property type="term" value="F:FMN binding"/>
    <property type="evidence" value="ECO:0007669"/>
    <property type="project" value="TreeGrafter"/>
</dbReference>
<dbReference type="Pfam" id="PF03358">
    <property type="entry name" value="FMN_red"/>
    <property type="match status" value="1"/>
</dbReference>
<proteinExistence type="predicted"/>
<sequence>MITIIAATNRYNSNTLKVAKYYQKQLKEKGVEASVFSLEHLPIDVLNTDMYGKRSEAFQKIQDMINETQKFIFVMPEYNGSYPGVLKVLIDACNFPDSFYDKKAALVGISSGKYGNIRGVDHFTGVCHYIHLNILPLRLHIPNIKTELDAEGNLIKEDTVKFTNEQIDKFINF</sequence>
<keyword evidence="3" id="KW-1185">Reference proteome</keyword>
<protein>
    <submittedName>
        <fullName evidence="2">NADPH-dependent FMN reductase</fullName>
    </submittedName>
</protein>
<dbReference type="InterPro" id="IPR029039">
    <property type="entry name" value="Flavoprotein-like_sf"/>
</dbReference>
<evidence type="ECO:0000313" key="3">
    <source>
        <dbReference type="Proteomes" id="UP000031246"/>
    </source>
</evidence>
<dbReference type="GO" id="GO:0005829">
    <property type="term" value="C:cytosol"/>
    <property type="evidence" value="ECO:0007669"/>
    <property type="project" value="TreeGrafter"/>
</dbReference>
<reference evidence="2 3" key="1">
    <citation type="submission" date="2014-10" db="EMBL/GenBank/DDBJ databases">
        <title>Pedobacter Kyungheensis.</title>
        <authorList>
            <person name="Anderson B.M."/>
            <person name="Newman J.D."/>
        </authorList>
    </citation>
    <scope>NUCLEOTIDE SEQUENCE [LARGE SCALE GENOMIC DNA]</scope>
    <source>
        <strain evidence="2 3">KACC 16221</strain>
    </source>
</reference>
<dbReference type="Gene3D" id="3.40.50.360">
    <property type="match status" value="1"/>
</dbReference>
<dbReference type="Proteomes" id="UP000031246">
    <property type="component" value="Unassembled WGS sequence"/>
</dbReference>
<organism evidence="2 3">
    <name type="scientific">Pedobacter kyungheensis</name>
    <dbReference type="NCBI Taxonomy" id="1069985"/>
    <lineage>
        <taxon>Bacteria</taxon>
        <taxon>Pseudomonadati</taxon>
        <taxon>Bacteroidota</taxon>
        <taxon>Sphingobacteriia</taxon>
        <taxon>Sphingobacteriales</taxon>
        <taxon>Sphingobacteriaceae</taxon>
        <taxon>Pedobacter</taxon>
    </lineage>
</organism>
<comment type="caution">
    <text evidence="2">The sequence shown here is derived from an EMBL/GenBank/DDBJ whole genome shotgun (WGS) entry which is preliminary data.</text>
</comment>
<dbReference type="AlphaFoldDB" id="A0A0C1DCQ6"/>
<gene>
    <name evidence="2" type="ORF">OC25_20535</name>
</gene>
<evidence type="ECO:0000313" key="2">
    <source>
        <dbReference type="EMBL" id="KIA91740.1"/>
    </source>
</evidence>